<sequence>MPSPSFEAQTPSLPSPLKVKNFGNDRSFGSVAALKTALSEDYKGMHVTIVYPTKPHGLTKTVFVSVSDTGEIRESYGDGALVDFDRISETHF</sequence>
<reference evidence="1" key="3">
    <citation type="submission" date="2024-09" db="EMBL/GenBank/DDBJ databases">
        <authorList>
            <person name="Sun Q."/>
            <person name="Mori K."/>
        </authorList>
    </citation>
    <scope>NUCLEOTIDE SEQUENCE</scope>
    <source>
        <strain evidence="1">NBRC 111756</strain>
    </source>
</reference>
<evidence type="ECO:0000313" key="1">
    <source>
        <dbReference type="EMBL" id="MFC6673997.1"/>
    </source>
</evidence>
<dbReference type="Proteomes" id="UP001596422">
    <property type="component" value="Unassembled WGS sequence"/>
</dbReference>
<protein>
    <submittedName>
        <fullName evidence="1">Uncharacterized protein</fullName>
    </submittedName>
</protein>
<dbReference type="EMBL" id="JBHSWE010000002">
    <property type="protein sequence ID" value="MFC6674330.1"/>
    <property type="molecule type" value="Genomic_DNA"/>
</dbReference>
<reference evidence="1" key="1">
    <citation type="journal article" date="2014" name="Int. J. Syst. Evol. Microbiol.">
        <title>Complete genome of a new Firmicutes species belonging to the dominant human colonic microbiota ('Ruminococcus bicirculans') reveals two chromosomes and a selective capacity to utilize plant glucans.</title>
        <authorList>
            <consortium name="NISC Comparative Sequencing Program"/>
            <person name="Wegmann U."/>
            <person name="Louis P."/>
            <person name="Goesmann A."/>
            <person name="Henrissat B."/>
            <person name="Duncan S.H."/>
            <person name="Flint H.J."/>
        </authorList>
    </citation>
    <scope>NUCLEOTIDE SEQUENCE</scope>
    <source>
        <strain evidence="1">NBRC 111756</strain>
    </source>
</reference>
<gene>
    <name evidence="1" type="ORF">ACFQDL_30840</name>
    <name evidence="2" type="ORF">ACFQDL_32585</name>
</gene>
<proteinExistence type="predicted"/>
<dbReference type="EMBL" id="JBHSWE010000002">
    <property type="protein sequence ID" value="MFC6673997.1"/>
    <property type="molecule type" value="Genomic_DNA"/>
</dbReference>
<keyword evidence="3" id="KW-1185">Reference proteome</keyword>
<evidence type="ECO:0000313" key="3">
    <source>
        <dbReference type="Proteomes" id="UP001596422"/>
    </source>
</evidence>
<name>A0ABW2A992_9GAMM</name>
<reference evidence="3" key="2">
    <citation type="journal article" date="2019" name="Int. J. Syst. Evol. Microbiol.">
        <title>The Global Catalogue of Microorganisms (GCM) 10K type strain sequencing project: providing services to taxonomists for standard genome sequencing and annotation.</title>
        <authorList>
            <consortium name="The Broad Institute Genomics Platform"/>
            <consortium name="The Broad Institute Genome Sequencing Center for Infectious Disease"/>
            <person name="Wu L."/>
            <person name="Ma J."/>
        </authorList>
    </citation>
    <scope>NUCLEOTIDE SEQUENCE [LARGE SCALE GENOMIC DNA]</scope>
    <source>
        <strain evidence="3">NBRC 111756</strain>
    </source>
</reference>
<evidence type="ECO:0000313" key="2">
    <source>
        <dbReference type="EMBL" id="MFC6674330.1"/>
    </source>
</evidence>
<accession>A0ABW2A992</accession>
<organism evidence="1 3">
    <name type="scientific">Marinobacterium aestuariivivens</name>
    <dbReference type="NCBI Taxonomy" id="1698799"/>
    <lineage>
        <taxon>Bacteria</taxon>
        <taxon>Pseudomonadati</taxon>
        <taxon>Pseudomonadota</taxon>
        <taxon>Gammaproteobacteria</taxon>
        <taxon>Oceanospirillales</taxon>
        <taxon>Oceanospirillaceae</taxon>
        <taxon>Marinobacterium</taxon>
    </lineage>
</organism>
<dbReference type="RefSeq" id="WP_379913561.1">
    <property type="nucleotide sequence ID" value="NZ_JBHSWE010000002.1"/>
</dbReference>
<comment type="caution">
    <text evidence="1">The sequence shown here is derived from an EMBL/GenBank/DDBJ whole genome shotgun (WGS) entry which is preliminary data.</text>
</comment>